<proteinExistence type="predicted"/>
<feature type="region of interest" description="Disordered" evidence="1">
    <location>
        <begin position="492"/>
        <end position="530"/>
    </location>
</feature>
<dbReference type="STRING" id="1353009.A0A1Y2IJ81"/>
<organism evidence="2 3">
    <name type="scientific">Trametes coccinea (strain BRFM310)</name>
    <name type="common">Pycnoporus coccineus</name>
    <dbReference type="NCBI Taxonomy" id="1353009"/>
    <lineage>
        <taxon>Eukaryota</taxon>
        <taxon>Fungi</taxon>
        <taxon>Dikarya</taxon>
        <taxon>Basidiomycota</taxon>
        <taxon>Agaricomycotina</taxon>
        <taxon>Agaricomycetes</taxon>
        <taxon>Polyporales</taxon>
        <taxon>Polyporaceae</taxon>
        <taxon>Trametes</taxon>
    </lineage>
</organism>
<feature type="compositionally biased region" description="Polar residues" evidence="1">
    <location>
        <begin position="249"/>
        <end position="264"/>
    </location>
</feature>
<evidence type="ECO:0000256" key="1">
    <source>
        <dbReference type="SAM" id="MobiDB-lite"/>
    </source>
</evidence>
<gene>
    <name evidence="2" type="ORF">PYCCODRAFT_1469126</name>
</gene>
<feature type="compositionally biased region" description="Polar residues" evidence="1">
    <location>
        <begin position="431"/>
        <end position="443"/>
    </location>
</feature>
<dbReference type="SUPFAM" id="SSF57997">
    <property type="entry name" value="Tropomyosin"/>
    <property type="match status" value="1"/>
</dbReference>
<reference evidence="2 3" key="1">
    <citation type="journal article" date="2015" name="Biotechnol. Biofuels">
        <title>Enhanced degradation of softwood versus hardwood by the white-rot fungus Pycnoporus coccineus.</title>
        <authorList>
            <person name="Couturier M."/>
            <person name="Navarro D."/>
            <person name="Chevret D."/>
            <person name="Henrissat B."/>
            <person name="Piumi F."/>
            <person name="Ruiz-Duenas F.J."/>
            <person name="Martinez A.T."/>
            <person name="Grigoriev I.V."/>
            <person name="Riley R."/>
            <person name="Lipzen A."/>
            <person name="Berrin J.G."/>
            <person name="Master E.R."/>
            <person name="Rosso M.N."/>
        </authorList>
    </citation>
    <scope>NUCLEOTIDE SEQUENCE [LARGE SCALE GENOMIC DNA]</scope>
    <source>
        <strain evidence="2 3">BRFM310</strain>
    </source>
</reference>
<evidence type="ECO:0000313" key="2">
    <source>
        <dbReference type="EMBL" id="OSD00684.1"/>
    </source>
</evidence>
<feature type="compositionally biased region" description="Low complexity" evidence="1">
    <location>
        <begin position="445"/>
        <end position="462"/>
    </location>
</feature>
<feature type="region of interest" description="Disordered" evidence="1">
    <location>
        <begin position="237"/>
        <end position="274"/>
    </location>
</feature>
<feature type="compositionally biased region" description="Pro residues" evidence="1">
    <location>
        <begin position="496"/>
        <end position="519"/>
    </location>
</feature>
<evidence type="ECO:0000313" key="3">
    <source>
        <dbReference type="Proteomes" id="UP000193067"/>
    </source>
</evidence>
<feature type="region of interest" description="Disordered" evidence="1">
    <location>
        <begin position="409"/>
        <end position="462"/>
    </location>
</feature>
<accession>A0A1Y2IJ81</accession>
<keyword evidence="3" id="KW-1185">Reference proteome</keyword>
<dbReference type="Proteomes" id="UP000193067">
    <property type="component" value="Unassembled WGS sequence"/>
</dbReference>
<dbReference type="AlphaFoldDB" id="A0A1Y2IJ81"/>
<sequence>MPFTTVNGGVPLASLRLNDNGIKELRETLGEGDMYAHFKKRFDAADRAWFMAAAHADGTHGLNANQFHPDWYTARDVPGATPQDKRARRAALHESIKTLAYDVVTMLDRVTGGCTLLLFSPCTVRPGEPLELERLKIEVCVNPNTIQERPAVVRPVAEIVQKFAEAFALPGARRWARAFSNAGFSLNDSADVIPTSLPHQPRPFMPSPQPGTSRYICWGRPVGEIEDMINAVLTSAVPAGDRDGPPRHFTQNSCNAPPASTTPPTHVFHDSRSTDSAAQIEDLQRQLNELQRELTESFGENQQLVEKLDLRDDQIDTIQRELAGAEREVATLQLQLSTKDAELSKSKRLLSAVESDLEETRRTAAVREQALGELESKHNTLEVELKRVRREIYLADDARFKAIQREHDLKAATSSAGRHVRSQTPAPSPKPSSELSSTPQAQPKASRPLAAPSVVPSSAAHAAGASPHLTSITTDMSSMSFSSVESSLSSYSPLPSHSPLPLRSPLPSQSPFPSRPPLPSHGVPLRPEEWQMPSLPLSGVHSEALTPFSIIGMQTHRVIIAHGLAPSLHRRLREIIGEFPRELWASAIADQLQIGDALAAELSRSMLQDL</sequence>
<name>A0A1Y2IJ81_TRAC3</name>
<dbReference type="OrthoDB" id="2756427at2759"/>
<protein>
    <submittedName>
        <fullName evidence="2">Uncharacterized protein</fullName>
    </submittedName>
</protein>
<dbReference type="EMBL" id="KZ084116">
    <property type="protein sequence ID" value="OSD00684.1"/>
    <property type="molecule type" value="Genomic_DNA"/>
</dbReference>